<name>A0A250I8N8_9BACT</name>
<evidence type="ECO:0000313" key="2">
    <source>
        <dbReference type="EMBL" id="ATB27570.1"/>
    </source>
</evidence>
<dbReference type="OrthoDB" id="5518544at2"/>
<evidence type="ECO:0000256" key="1">
    <source>
        <dbReference type="SAM" id="MobiDB-lite"/>
    </source>
</evidence>
<dbReference type="RefSeq" id="WP_095976357.1">
    <property type="nucleotide sequence ID" value="NZ_CP022163.1"/>
</dbReference>
<keyword evidence="3" id="KW-1185">Reference proteome</keyword>
<dbReference type="EMBL" id="CP022163">
    <property type="protein sequence ID" value="ATB27570.1"/>
    <property type="molecule type" value="Genomic_DNA"/>
</dbReference>
<dbReference type="Proteomes" id="UP000217289">
    <property type="component" value="Chromosome"/>
</dbReference>
<protein>
    <submittedName>
        <fullName evidence="2">Uncharacterized protein</fullName>
    </submittedName>
</protein>
<evidence type="ECO:0000313" key="3">
    <source>
        <dbReference type="Proteomes" id="UP000217289"/>
    </source>
</evidence>
<dbReference type="KEGG" id="mbd:MEBOL_001014"/>
<gene>
    <name evidence="2" type="ORF">MEBOL_001014</name>
</gene>
<proteinExistence type="predicted"/>
<reference evidence="2 3" key="1">
    <citation type="submission" date="2017-06" db="EMBL/GenBank/DDBJ databases">
        <authorList>
            <person name="Kim H.J."/>
            <person name="Triplett B.A."/>
        </authorList>
    </citation>
    <scope>NUCLEOTIDE SEQUENCE [LARGE SCALE GENOMIC DNA]</scope>
    <source>
        <strain evidence="2 3">DSM 14713</strain>
    </source>
</reference>
<feature type="region of interest" description="Disordered" evidence="1">
    <location>
        <begin position="1"/>
        <end position="25"/>
    </location>
</feature>
<sequence length="216" mass="23828">MSTHEKEQGLPSLPPEASAALSALRDERPSPHLEYRLHMALQSAEAARSAPRAKSPAEFRERAKNAVHHPANRGLLSVALVSLLVLLVVHVDGWEDSLEVKSETMPLRHVSLRIPGDGAGWLELPWTHGVHSGEPATVRFDAPAELNFHRHADSLPSLQLLSCDAGRCIHQFTADTGEGATPLRVRIDKPGRYEFHLSHASDSRQVQERFVVLAEH</sequence>
<organism evidence="2 3">
    <name type="scientific">Melittangium boletus DSM 14713</name>
    <dbReference type="NCBI Taxonomy" id="1294270"/>
    <lineage>
        <taxon>Bacteria</taxon>
        <taxon>Pseudomonadati</taxon>
        <taxon>Myxococcota</taxon>
        <taxon>Myxococcia</taxon>
        <taxon>Myxococcales</taxon>
        <taxon>Cystobacterineae</taxon>
        <taxon>Archangiaceae</taxon>
        <taxon>Melittangium</taxon>
    </lineage>
</organism>
<accession>A0A250I8N8</accession>
<dbReference type="AlphaFoldDB" id="A0A250I8N8"/>